<feature type="transmembrane region" description="Helical" evidence="16">
    <location>
        <begin position="470"/>
        <end position="491"/>
    </location>
</feature>
<keyword evidence="3 16" id="KW-0813">Transport</keyword>
<feature type="transmembrane region" description="Helical" evidence="16">
    <location>
        <begin position="681"/>
        <end position="704"/>
    </location>
</feature>
<dbReference type="InterPro" id="IPR011640">
    <property type="entry name" value="Fe2_transport_prot_B_C"/>
</dbReference>
<feature type="binding site" evidence="15">
    <location>
        <position position="55"/>
    </location>
    <ligand>
        <name>Mg(2+)</name>
        <dbReference type="ChEBI" id="CHEBI:18420"/>
        <label>2</label>
    </ligand>
</feature>
<evidence type="ECO:0000256" key="5">
    <source>
        <dbReference type="ARBA" id="ARBA00022496"/>
    </source>
</evidence>
<keyword evidence="12 16" id="KW-0472">Membrane</keyword>
<dbReference type="Gene3D" id="3.40.50.300">
    <property type="entry name" value="P-loop containing nucleotide triphosphate hydrolases"/>
    <property type="match status" value="1"/>
</dbReference>
<dbReference type="InterPro" id="IPR030389">
    <property type="entry name" value="G_FEOB_dom"/>
</dbReference>
<feature type="transmembrane region" description="Helical" evidence="16">
    <location>
        <begin position="391"/>
        <end position="416"/>
    </location>
</feature>
<dbReference type="EMBL" id="AGWN01000001">
    <property type="protein sequence ID" value="EPD31134.1"/>
    <property type="molecule type" value="Genomic_DNA"/>
</dbReference>
<feature type="binding site" evidence="15">
    <location>
        <position position="54"/>
    </location>
    <ligand>
        <name>Mg(2+)</name>
        <dbReference type="ChEBI" id="CHEBI:18420"/>
        <label>2</label>
    </ligand>
</feature>
<feature type="transmembrane region" description="Helical" evidence="16">
    <location>
        <begin position="362"/>
        <end position="384"/>
    </location>
</feature>
<evidence type="ECO:0000256" key="2">
    <source>
        <dbReference type="ARBA" id="ARBA00004651"/>
    </source>
</evidence>
<keyword evidence="15" id="KW-0460">Magnesium</keyword>
<feature type="binding site" evidence="15">
    <location>
        <position position="51"/>
    </location>
    <ligand>
        <name>Mg(2+)</name>
        <dbReference type="ChEBI" id="CHEBI:18420"/>
        <label>2</label>
    </ligand>
</feature>
<dbReference type="PANTHER" id="PTHR43185">
    <property type="entry name" value="FERROUS IRON TRANSPORT PROTEIN B"/>
    <property type="match status" value="1"/>
</dbReference>
<dbReference type="RefSeq" id="WP_016444245.1">
    <property type="nucleotide sequence ID" value="NZ_KE150266.1"/>
</dbReference>
<evidence type="ECO:0000256" key="1">
    <source>
        <dbReference type="ARBA" id="ARBA00003926"/>
    </source>
</evidence>
<dbReference type="InterPro" id="IPR027417">
    <property type="entry name" value="P-loop_NTPase"/>
</dbReference>
<keyword evidence="6 16" id="KW-0812">Transmembrane</keyword>
<feature type="transmembrane region" description="Helical" evidence="16">
    <location>
        <begin position="319"/>
        <end position="342"/>
    </location>
</feature>
<dbReference type="InterPro" id="IPR006073">
    <property type="entry name" value="GTP-bd"/>
</dbReference>
<keyword evidence="11 14" id="KW-0342">GTP-binding</keyword>
<accession>A0A9W5REU2</accession>
<dbReference type="AlphaFoldDB" id="A0A9W5REU2"/>
<evidence type="ECO:0000256" key="8">
    <source>
        <dbReference type="ARBA" id="ARBA00022989"/>
    </source>
</evidence>
<feature type="binding site" evidence="14">
    <location>
        <begin position="40"/>
        <end position="47"/>
    </location>
    <ligand>
        <name>GTP</name>
        <dbReference type="ChEBI" id="CHEBI:37565"/>
        <label>1</label>
    </ligand>
</feature>
<evidence type="ECO:0000313" key="19">
    <source>
        <dbReference type="Proteomes" id="UP000014387"/>
    </source>
</evidence>
<keyword evidence="9 16" id="KW-0408">Iron</keyword>
<feature type="transmembrane region" description="Helical" evidence="16">
    <location>
        <begin position="716"/>
        <end position="734"/>
    </location>
</feature>
<feature type="transmembrane region" description="Helical" evidence="16">
    <location>
        <begin position="503"/>
        <end position="522"/>
    </location>
</feature>
<comment type="similarity">
    <text evidence="16">Belongs to the TRAFAC class TrmE-Era-EngA-EngB-Septin-like GTPase superfamily. FeoB GTPase (TC 9.A.8) family.</text>
</comment>
<protein>
    <recommendedName>
        <fullName evidence="13 16">Ferrous iron transport protein B</fullName>
    </recommendedName>
</protein>
<name>A0A9W5REU2_9ACTO</name>
<keyword evidence="8 16" id="KW-1133">Transmembrane helix</keyword>
<dbReference type="SUPFAM" id="SSF52540">
    <property type="entry name" value="P-loop containing nucleoside triphosphate hydrolases"/>
    <property type="match status" value="1"/>
</dbReference>
<dbReference type="GO" id="GO:0015093">
    <property type="term" value="F:ferrous iron transmembrane transporter activity"/>
    <property type="evidence" value="ECO:0007669"/>
    <property type="project" value="UniProtKB-UniRule"/>
</dbReference>
<feature type="binding site" evidence="15">
    <location>
        <position position="52"/>
    </location>
    <ligand>
        <name>Mg(2+)</name>
        <dbReference type="ChEBI" id="CHEBI:18420"/>
        <label>2</label>
    </ligand>
</feature>
<evidence type="ECO:0000256" key="12">
    <source>
        <dbReference type="ARBA" id="ARBA00023136"/>
    </source>
</evidence>
<evidence type="ECO:0000256" key="9">
    <source>
        <dbReference type="ARBA" id="ARBA00023004"/>
    </source>
</evidence>
<dbReference type="Pfam" id="PF07664">
    <property type="entry name" value="FeoB_C"/>
    <property type="match status" value="1"/>
</dbReference>
<comment type="subcellular location">
    <subcellularLocation>
        <location evidence="16">Cell inner membrane</location>
        <topology evidence="16">Multi-pass membrane protein</topology>
    </subcellularLocation>
    <subcellularLocation>
        <location evidence="2">Cell membrane</location>
        <topology evidence="2">Multi-pass membrane protein</topology>
    </subcellularLocation>
</comment>
<gene>
    <name evidence="18" type="ORF">HMPREF9238_00894</name>
</gene>
<keyword evidence="4" id="KW-1003">Cell membrane</keyword>
<evidence type="ECO:0000256" key="7">
    <source>
        <dbReference type="ARBA" id="ARBA00022741"/>
    </source>
</evidence>
<keyword evidence="15" id="KW-0479">Metal-binding</keyword>
<feature type="transmembrane region" description="Helical" evidence="16">
    <location>
        <begin position="436"/>
        <end position="458"/>
    </location>
</feature>
<reference evidence="18 19" key="1">
    <citation type="submission" date="2013-05" db="EMBL/GenBank/DDBJ databases">
        <title>The Genome Sequence of Actinomyces europaeus ACS-120-V-COL10B.</title>
        <authorList>
            <consortium name="The Broad Institute Genomics Platform"/>
            <person name="Earl A."/>
            <person name="Ward D."/>
            <person name="Feldgarden M."/>
            <person name="Gevers D."/>
            <person name="Saerens B."/>
            <person name="Vaneechoutte M."/>
            <person name="Walker B."/>
            <person name="Young S."/>
            <person name="Zeng Q."/>
            <person name="Gargeya S."/>
            <person name="Fitzgerald M."/>
            <person name="Haas B."/>
            <person name="Abouelleil A."/>
            <person name="Allen A.W."/>
            <person name="Alvarado L."/>
            <person name="Arachchi H.M."/>
            <person name="Berlin A.M."/>
            <person name="Chapman S.B."/>
            <person name="Gainer-Dewar J."/>
            <person name="Goldberg J."/>
            <person name="Griggs A."/>
            <person name="Gujja S."/>
            <person name="Hansen M."/>
            <person name="Howarth C."/>
            <person name="Imamovic A."/>
            <person name="Ireland A."/>
            <person name="Larimer J."/>
            <person name="McCowan C."/>
            <person name="Murphy C."/>
            <person name="Pearson M."/>
            <person name="Poon T.W."/>
            <person name="Priest M."/>
            <person name="Roberts A."/>
            <person name="Saif S."/>
            <person name="Shea T."/>
            <person name="Sisk P."/>
            <person name="Sykes S."/>
            <person name="Wortman J."/>
            <person name="Nusbaum C."/>
            <person name="Birren B."/>
        </authorList>
    </citation>
    <scope>NUCLEOTIDE SEQUENCE [LARGE SCALE GENOMIC DNA]</scope>
    <source>
        <strain evidence="18 19">ACS-120-V-Col10b</strain>
    </source>
</reference>
<keyword evidence="5 16" id="KW-0410">Iron transport</keyword>
<dbReference type="InterPro" id="IPR011642">
    <property type="entry name" value="Gate_dom"/>
</dbReference>
<proteinExistence type="inferred from homology"/>
<evidence type="ECO:0000259" key="17">
    <source>
        <dbReference type="PROSITE" id="PS51711"/>
    </source>
</evidence>
<keyword evidence="7 14" id="KW-0547">Nucleotide-binding</keyword>
<evidence type="ECO:0000256" key="11">
    <source>
        <dbReference type="ARBA" id="ARBA00023134"/>
    </source>
</evidence>
<keyword evidence="10" id="KW-0406">Ion transport</keyword>
<evidence type="ECO:0000256" key="10">
    <source>
        <dbReference type="ARBA" id="ARBA00023065"/>
    </source>
</evidence>
<dbReference type="PRINTS" id="PR00326">
    <property type="entry name" value="GTP1OBG"/>
</dbReference>
<feature type="transmembrane region" description="Helical" evidence="16">
    <location>
        <begin position="558"/>
        <end position="579"/>
    </location>
</feature>
<evidence type="ECO:0000256" key="4">
    <source>
        <dbReference type="ARBA" id="ARBA00022475"/>
    </source>
</evidence>
<evidence type="ECO:0000256" key="15">
    <source>
        <dbReference type="PIRSR" id="PIRSR603373-2"/>
    </source>
</evidence>
<dbReference type="PROSITE" id="PS51711">
    <property type="entry name" value="G_FEOB"/>
    <property type="match status" value="1"/>
</dbReference>
<evidence type="ECO:0000256" key="3">
    <source>
        <dbReference type="ARBA" id="ARBA00022448"/>
    </source>
</evidence>
<organism evidence="18 19">
    <name type="scientific">Gleimia europaea ACS-120-V-Col10b</name>
    <dbReference type="NCBI Taxonomy" id="883069"/>
    <lineage>
        <taxon>Bacteria</taxon>
        <taxon>Bacillati</taxon>
        <taxon>Actinomycetota</taxon>
        <taxon>Actinomycetes</taxon>
        <taxon>Actinomycetales</taxon>
        <taxon>Actinomycetaceae</taxon>
        <taxon>Gleimia</taxon>
    </lineage>
</organism>
<dbReference type="PANTHER" id="PTHR43185:SF1">
    <property type="entry name" value="FE(2+) TRANSPORTER FEOB"/>
    <property type="match status" value="1"/>
</dbReference>
<feature type="binding site" evidence="14">
    <location>
        <begin position="84"/>
        <end position="87"/>
    </location>
    <ligand>
        <name>GTP</name>
        <dbReference type="ChEBI" id="CHEBI:37565"/>
        <label>1</label>
    </ligand>
</feature>
<feature type="domain" description="FeoB-type G" evidence="17">
    <location>
        <begin position="33"/>
        <end position="204"/>
    </location>
</feature>
<evidence type="ECO:0000313" key="18">
    <source>
        <dbReference type="EMBL" id="EPD31134.1"/>
    </source>
</evidence>
<dbReference type="Pfam" id="PF07670">
    <property type="entry name" value="Gate"/>
    <property type="match status" value="2"/>
</dbReference>
<comment type="caution">
    <text evidence="18">The sequence shown here is derived from an EMBL/GenBank/DDBJ whole genome shotgun (WGS) entry which is preliminary data.</text>
</comment>
<dbReference type="InterPro" id="IPR050860">
    <property type="entry name" value="FeoB_GTPase"/>
</dbReference>
<comment type="function">
    <text evidence="1 16">Probable transporter of a GTP-driven Fe(2+) uptake system.</text>
</comment>
<dbReference type="NCBIfam" id="TIGR00437">
    <property type="entry name" value="feoB"/>
    <property type="match status" value="1"/>
</dbReference>
<evidence type="ECO:0000256" key="16">
    <source>
        <dbReference type="RuleBase" id="RU362098"/>
    </source>
</evidence>
<evidence type="ECO:0000256" key="14">
    <source>
        <dbReference type="PIRSR" id="PIRSR603373-1"/>
    </source>
</evidence>
<evidence type="ECO:0000256" key="6">
    <source>
        <dbReference type="ARBA" id="ARBA00022692"/>
    </source>
</evidence>
<feature type="binding site" evidence="14">
    <location>
        <begin position="65"/>
        <end position="69"/>
    </location>
    <ligand>
        <name>GTP</name>
        <dbReference type="ChEBI" id="CHEBI:37565"/>
        <label>1</label>
    </ligand>
</feature>
<dbReference type="GO" id="GO:0005525">
    <property type="term" value="F:GTP binding"/>
    <property type="evidence" value="ECO:0007669"/>
    <property type="project" value="UniProtKB-KW"/>
</dbReference>
<evidence type="ECO:0000256" key="13">
    <source>
        <dbReference type="NCBIfam" id="TIGR00437"/>
    </source>
</evidence>
<dbReference type="GO" id="GO:0005886">
    <property type="term" value="C:plasma membrane"/>
    <property type="evidence" value="ECO:0007669"/>
    <property type="project" value="UniProtKB-SubCell"/>
</dbReference>
<dbReference type="Proteomes" id="UP000014387">
    <property type="component" value="Unassembled WGS sequence"/>
</dbReference>
<dbReference type="InterPro" id="IPR003373">
    <property type="entry name" value="Fe2_transport_prot-B"/>
</dbReference>
<dbReference type="GO" id="GO:0046872">
    <property type="term" value="F:metal ion binding"/>
    <property type="evidence" value="ECO:0007669"/>
    <property type="project" value="UniProtKB-KW"/>
</dbReference>
<keyword evidence="19" id="KW-1185">Reference proteome</keyword>
<sequence>MSCPKCSPKNPQSCDNPQARSVLLDVKDVRHPRDTVVLVGNPNVGKSTFFNAVTGAHQAVINAPGTTVELMQGRSTALGARVIDLPGTYSLVANSEDEQVVVDTLAGATGSATDMASGQSIDLVVMMLDASAMTRSLYLLGQVAQTGRPMVAVITMADVVEHEGEVVDAAALSNTLGIPVLAADVRTKQGVRAVEDMIRSALISRPRVKSILPDPTAPGFNQVAAQAAFDQIDQSKSPQILGIGEGAPVSSALDCGCSAAENRSMGPADSSAEAARLADTSEFDRAAKLFAWVERVEEQAGRKRDSAREPSRSDKIDSLLLHPLIGIPVFFLLMWLLFQAAGSWVGPLQDFFDGLFSSTDEGAFSLANLLKLIFAGVGLSGTWVESLFVNGLAVGLGVVASFVPLMFVIFLAIAILEDSGYMARAAFLGDRVMRMIGLDGRVILPLIMGFGCNLPSLAATRTLPNAKQRLVTTLIIPYTSCAARLTIYLMIARIFFPDNAGNIVFLMYVLSLLMVVLGALVLKPFITKGESRAPLMLVLPAYQMPRIFVILQNTWNRAWAFVKGAGKIIVVMTLVVWLMGSIPMAKGYSFADEELPMENSLYGSTARALEPVFAPTGFGEWHMTGALMTGFVAKETLISSIVTSYNLDESAAGDAEDGGDDLGSLPELVTASFAKSAGEKYASLAAFGFLVFVLTYTPCLATVAEQKRQIGGRWTLGAVVVQLAAAWLLAVLVFQAGKLFL</sequence>
<dbReference type="Pfam" id="PF02421">
    <property type="entry name" value="FeoB_N"/>
    <property type="match status" value="1"/>
</dbReference>